<evidence type="ECO:0000256" key="2">
    <source>
        <dbReference type="ARBA" id="ARBA00023235"/>
    </source>
</evidence>
<organism evidence="3 4">
    <name type="scientific">Demequina capsici</name>
    <dbReference type="NCBI Taxonomy" id="3075620"/>
    <lineage>
        <taxon>Bacteria</taxon>
        <taxon>Bacillati</taxon>
        <taxon>Actinomycetota</taxon>
        <taxon>Actinomycetes</taxon>
        <taxon>Micrococcales</taxon>
        <taxon>Demequinaceae</taxon>
        <taxon>Demequina</taxon>
    </lineage>
</organism>
<dbReference type="SUPFAM" id="SSF51366">
    <property type="entry name" value="Ribulose-phoshate binding barrel"/>
    <property type="match status" value="1"/>
</dbReference>
<protein>
    <recommendedName>
        <fullName evidence="5">Ribulose-phosphate 3-epimerase</fullName>
    </recommendedName>
</protein>
<name>A0AA96J5Y0_9MICO</name>
<dbReference type="InterPro" id="IPR013785">
    <property type="entry name" value="Aldolase_TIM"/>
</dbReference>
<dbReference type="PANTHER" id="PTHR11749">
    <property type="entry name" value="RIBULOSE-5-PHOSPHATE-3-EPIMERASE"/>
    <property type="match status" value="1"/>
</dbReference>
<evidence type="ECO:0008006" key="5">
    <source>
        <dbReference type="Google" id="ProtNLM"/>
    </source>
</evidence>
<keyword evidence="2" id="KW-0413">Isomerase</keyword>
<evidence type="ECO:0000256" key="1">
    <source>
        <dbReference type="ARBA" id="ARBA00022723"/>
    </source>
</evidence>
<dbReference type="Proteomes" id="UP001304125">
    <property type="component" value="Chromosome"/>
</dbReference>
<accession>A0AA96J5Y0</accession>
<evidence type="ECO:0000313" key="4">
    <source>
        <dbReference type="Proteomes" id="UP001304125"/>
    </source>
</evidence>
<dbReference type="GO" id="GO:0016857">
    <property type="term" value="F:racemase and epimerase activity, acting on carbohydrates and derivatives"/>
    <property type="evidence" value="ECO:0007669"/>
    <property type="project" value="InterPro"/>
</dbReference>
<dbReference type="EMBL" id="CP134879">
    <property type="protein sequence ID" value="WNM23592.1"/>
    <property type="molecule type" value="Genomic_DNA"/>
</dbReference>
<proteinExistence type="predicted"/>
<reference evidence="3 4" key="1">
    <citation type="submission" date="2023-09" db="EMBL/GenBank/DDBJ databases">
        <title>Demequina sp. a novel bacteria isolated from Capsicum annuum.</title>
        <authorList>
            <person name="Humaira Z."/>
            <person name="Lee J."/>
            <person name="Cho D."/>
        </authorList>
    </citation>
    <scope>NUCLEOTIDE SEQUENCE [LARGE SCALE GENOMIC DNA]</scope>
    <source>
        <strain evidence="3 4">OYTSA14</strain>
    </source>
</reference>
<dbReference type="InterPro" id="IPR011060">
    <property type="entry name" value="RibuloseP-bd_barrel"/>
</dbReference>
<dbReference type="RefSeq" id="WP_313496617.1">
    <property type="nucleotide sequence ID" value="NZ_CP134879.1"/>
</dbReference>
<sequence length="178" mass="19430">MVHVDSPGWREAIDEIRAHGVRPAVALNPNTPLDALPADVTDILIMSIETGHAGAPFDDEAIRRSASLHNARPLATLGWDGGVNAERFRDAALSGVGWLISGGSLFNSPDIAARIQTAIAHYDVERMHTTPHCSISCTMCGLLYTERVLAGRIRCGFLTRRPPRNTRARRTSWLSILL</sequence>
<dbReference type="InterPro" id="IPR000056">
    <property type="entry name" value="Ribul_P_3_epim-like"/>
</dbReference>
<keyword evidence="1" id="KW-0479">Metal-binding</keyword>
<dbReference type="Pfam" id="PF00834">
    <property type="entry name" value="Ribul_P_3_epim"/>
    <property type="match status" value="1"/>
</dbReference>
<evidence type="ECO:0000313" key="3">
    <source>
        <dbReference type="EMBL" id="WNM23592.1"/>
    </source>
</evidence>
<dbReference type="GO" id="GO:0005975">
    <property type="term" value="P:carbohydrate metabolic process"/>
    <property type="evidence" value="ECO:0007669"/>
    <property type="project" value="InterPro"/>
</dbReference>
<gene>
    <name evidence="3" type="ORF">RN606_09465</name>
</gene>
<keyword evidence="4" id="KW-1185">Reference proteome</keyword>
<dbReference type="GO" id="GO:0046872">
    <property type="term" value="F:metal ion binding"/>
    <property type="evidence" value="ECO:0007669"/>
    <property type="project" value="UniProtKB-KW"/>
</dbReference>
<dbReference type="Gene3D" id="3.20.20.70">
    <property type="entry name" value="Aldolase class I"/>
    <property type="match status" value="1"/>
</dbReference>
<dbReference type="AlphaFoldDB" id="A0AA96J5Y0"/>